<dbReference type="InterPro" id="IPR036388">
    <property type="entry name" value="WH-like_DNA-bd_sf"/>
</dbReference>
<protein>
    <recommendedName>
        <fullName evidence="3">HTH crp-type domain-containing protein</fullName>
    </recommendedName>
</protein>
<dbReference type="AlphaFoldDB" id="A0A6L5HM42"/>
<dbReference type="Gene3D" id="1.10.10.10">
    <property type="entry name" value="Winged helix-like DNA-binding domain superfamily/Winged helix DNA-binding domain"/>
    <property type="match status" value="1"/>
</dbReference>
<comment type="caution">
    <text evidence="1">The sequence shown here is derived from an EMBL/GenBank/DDBJ whole genome shotgun (WGS) entry which is preliminary data.</text>
</comment>
<evidence type="ECO:0000313" key="1">
    <source>
        <dbReference type="EMBL" id="MQU04419.1"/>
    </source>
</evidence>
<gene>
    <name evidence="1" type="ORF">GHO27_01830</name>
</gene>
<proteinExistence type="predicted"/>
<evidence type="ECO:0008006" key="3">
    <source>
        <dbReference type="Google" id="ProtNLM"/>
    </source>
</evidence>
<dbReference type="Proteomes" id="UP000478064">
    <property type="component" value="Unassembled WGS sequence"/>
</dbReference>
<evidence type="ECO:0000313" key="2">
    <source>
        <dbReference type="Proteomes" id="UP000478064"/>
    </source>
</evidence>
<accession>A0A6L5HM42</accession>
<organism evidence="1 2">
    <name type="scientific">Pseudomonas helleri</name>
    <dbReference type="NCBI Taxonomy" id="1608996"/>
    <lineage>
        <taxon>Bacteria</taxon>
        <taxon>Pseudomonadati</taxon>
        <taxon>Pseudomonadota</taxon>
        <taxon>Gammaproteobacteria</taxon>
        <taxon>Pseudomonadales</taxon>
        <taxon>Pseudomonadaceae</taxon>
        <taxon>Pseudomonas</taxon>
    </lineage>
</organism>
<name>A0A6L5HM42_9PSED</name>
<reference evidence="1 2" key="1">
    <citation type="submission" date="2019-10" db="EMBL/GenBank/DDBJ databases">
        <title>Evaluation of single-gene subtyping targets for Pseudomonas.</title>
        <authorList>
            <person name="Reichler S.J."/>
            <person name="Orsi R.H."/>
            <person name="Wiedmann M."/>
            <person name="Martin N.H."/>
            <person name="Murphy S.I."/>
        </authorList>
    </citation>
    <scope>NUCLEOTIDE SEQUENCE [LARGE SCALE GENOMIC DNA]</scope>
    <source>
        <strain evidence="1 2">FSL R10-1637</strain>
    </source>
</reference>
<dbReference type="EMBL" id="WIVU01000002">
    <property type="protein sequence ID" value="MQU04419.1"/>
    <property type="molecule type" value="Genomic_DNA"/>
</dbReference>
<dbReference type="RefSeq" id="WP_153372298.1">
    <property type="nucleotide sequence ID" value="NZ_WIVU01000002.1"/>
</dbReference>
<dbReference type="InterPro" id="IPR036390">
    <property type="entry name" value="WH_DNA-bd_sf"/>
</dbReference>
<sequence>MAYLKIKNDDKASAQLAILAKESSTAFVLLMFICMKAENTKTRYFMTYLSRQDMADYLGKSLECVRKCLVLLRNMDLIETDVIEKGVDMLSIEVKINRY</sequence>
<dbReference type="SUPFAM" id="SSF46785">
    <property type="entry name" value="Winged helix' DNA-binding domain"/>
    <property type="match status" value="1"/>
</dbReference>